<dbReference type="GeneID" id="104735498"/>
<dbReference type="Gene3D" id="3.30.70.330">
    <property type="match status" value="1"/>
</dbReference>
<protein>
    <submittedName>
        <fullName evidence="4">Polyadenylate-binding protein 2-like</fullName>
    </submittedName>
</protein>
<dbReference type="Pfam" id="PF00076">
    <property type="entry name" value="RRM_1"/>
    <property type="match status" value="1"/>
</dbReference>
<organism evidence="3 4">
    <name type="scientific">Camelina sativa</name>
    <name type="common">False flax</name>
    <name type="synonym">Myagrum sativum</name>
    <dbReference type="NCBI Taxonomy" id="90675"/>
    <lineage>
        <taxon>Eukaryota</taxon>
        <taxon>Viridiplantae</taxon>
        <taxon>Streptophyta</taxon>
        <taxon>Embryophyta</taxon>
        <taxon>Tracheophyta</taxon>
        <taxon>Spermatophyta</taxon>
        <taxon>Magnoliopsida</taxon>
        <taxon>eudicotyledons</taxon>
        <taxon>Gunneridae</taxon>
        <taxon>Pentapetalae</taxon>
        <taxon>rosids</taxon>
        <taxon>malvids</taxon>
        <taxon>Brassicales</taxon>
        <taxon>Brassicaceae</taxon>
        <taxon>Camelineae</taxon>
        <taxon>Camelina</taxon>
    </lineage>
</organism>
<dbReference type="InterPro" id="IPR035979">
    <property type="entry name" value="RBD_domain_sf"/>
</dbReference>
<dbReference type="InterPro" id="IPR012677">
    <property type="entry name" value="Nucleotide-bd_a/b_plait_sf"/>
</dbReference>
<sequence>MAIRIREIDKDVKFVFKKKKKVAEFDCNFDNHEEAFGNDETIFVKGFDCSVSRDDIKSSLEKHFGSCGEIFRVFVPFECQTGSPLGYAFIDLKNDAKALTLDGSYLGSLKLEVAMTSSRKEFLRFPNLRGCARCPINVKHRNYNEFVRTCGGRIAPWTPELAQDIAEFQQDLAELRKQKR</sequence>
<proteinExistence type="predicted"/>
<keyword evidence="3" id="KW-1185">Reference proteome</keyword>
<reference evidence="4" key="2">
    <citation type="submission" date="2025-08" db="UniProtKB">
        <authorList>
            <consortium name="RefSeq"/>
        </authorList>
    </citation>
    <scope>IDENTIFICATION</scope>
    <source>
        <tissue evidence="4">Leaf</tissue>
    </source>
</reference>
<evidence type="ECO:0000313" key="3">
    <source>
        <dbReference type="Proteomes" id="UP000694864"/>
    </source>
</evidence>
<name>A0ABM1QJA8_CAMSA</name>
<evidence type="ECO:0000313" key="4">
    <source>
        <dbReference type="RefSeq" id="XP_019086846.1"/>
    </source>
</evidence>
<accession>A0ABM1QJA8</accession>
<reference evidence="3" key="1">
    <citation type="journal article" date="2014" name="Nat. Commun.">
        <title>The emerging biofuel crop Camelina sativa retains a highly undifferentiated hexaploid genome structure.</title>
        <authorList>
            <person name="Kagale S."/>
            <person name="Koh C."/>
            <person name="Nixon J."/>
            <person name="Bollina V."/>
            <person name="Clarke W.E."/>
            <person name="Tuteja R."/>
            <person name="Spillane C."/>
            <person name="Robinson S.J."/>
            <person name="Links M.G."/>
            <person name="Clarke C."/>
            <person name="Higgins E.E."/>
            <person name="Huebert T."/>
            <person name="Sharpe A.G."/>
            <person name="Parkin I.A."/>
        </authorList>
    </citation>
    <scope>NUCLEOTIDE SEQUENCE [LARGE SCALE GENOMIC DNA]</scope>
    <source>
        <strain evidence="3">cv. DH55</strain>
    </source>
</reference>
<evidence type="ECO:0000259" key="2">
    <source>
        <dbReference type="PROSITE" id="PS50102"/>
    </source>
</evidence>
<evidence type="ECO:0000256" key="1">
    <source>
        <dbReference type="PROSITE-ProRule" id="PRU00176"/>
    </source>
</evidence>
<dbReference type="InterPro" id="IPR000504">
    <property type="entry name" value="RRM_dom"/>
</dbReference>
<dbReference type="Proteomes" id="UP000694864">
    <property type="component" value="Chromosome 2"/>
</dbReference>
<gene>
    <name evidence="4" type="primary">LOC104735498</name>
</gene>
<feature type="domain" description="RRM" evidence="2">
    <location>
        <begin position="40"/>
        <end position="118"/>
    </location>
</feature>
<keyword evidence="1" id="KW-0694">RNA-binding</keyword>
<dbReference type="RefSeq" id="XP_019086846.1">
    <property type="nucleotide sequence ID" value="XM_019231301.1"/>
</dbReference>
<dbReference type="SMART" id="SM00360">
    <property type="entry name" value="RRM"/>
    <property type="match status" value="1"/>
</dbReference>
<dbReference type="SUPFAM" id="SSF54928">
    <property type="entry name" value="RNA-binding domain, RBD"/>
    <property type="match status" value="1"/>
</dbReference>
<dbReference type="PROSITE" id="PS50102">
    <property type="entry name" value="RRM"/>
    <property type="match status" value="1"/>
</dbReference>